<accession>A0ABS8HTI5</accession>
<evidence type="ECO:0000256" key="2">
    <source>
        <dbReference type="ARBA" id="ARBA00022679"/>
    </source>
</evidence>
<dbReference type="Pfam" id="PF01075">
    <property type="entry name" value="Glyco_transf_9"/>
    <property type="match status" value="1"/>
</dbReference>
<dbReference type="EMBL" id="JAJHJB010000013">
    <property type="protein sequence ID" value="MCC5465926.1"/>
    <property type="molecule type" value="Genomic_DNA"/>
</dbReference>
<dbReference type="Gene3D" id="3.40.50.2000">
    <property type="entry name" value="Glycogen Phosphorylase B"/>
    <property type="match status" value="2"/>
</dbReference>
<evidence type="ECO:0000256" key="1">
    <source>
        <dbReference type="ARBA" id="ARBA00022676"/>
    </source>
</evidence>
<dbReference type="Proteomes" id="UP001165492">
    <property type="component" value="Unassembled WGS sequence"/>
</dbReference>
<keyword evidence="4" id="KW-1185">Reference proteome</keyword>
<sequence>MSKEILIIRLSSIGDVIHCTPVASSLKAAWPDCKITWMVGGVSADLLQGNPYIDEIIIWSREKFEDYLRNFKFREALRMWRDLKKQLKDREFDAVLDIHGLFLTGMIAKQANTKKRIGMKGTKELNSLFMTETGETRSKHITNRYLAVLPCLGIEAVNHKMSLVVPEKSRKFARDLLQEYAVLPDEKIVVLILGTTWITKNWPIAFFIETAKLLGKDFRIILCGGKAEVQLGKEVETKAGVPVINTIGQTSLLEMAGIIEQASVVVSGDTGPLHMAGALEVPTVGMFGPTDPATYAPQGEQHKVLSSALSCSCCHKRRCPKEGEGACMESITPEAVVQKVYEILKRGRA</sequence>
<dbReference type="InterPro" id="IPR002201">
    <property type="entry name" value="Glyco_trans_9"/>
</dbReference>
<keyword evidence="1" id="KW-0328">Glycosyltransferase</keyword>
<gene>
    <name evidence="3" type="ORF">LMF89_11220</name>
</gene>
<protein>
    <submittedName>
        <fullName evidence="3">Glycosyltransferase family 9 protein</fullName>
    </submittedName>
</protein>
<dbReference type="CDD" id="cd03789">
    <property type="entry name" value="GT9_LPS_heptosyltransferase"/>
    <property type="match status" value="1"/>
</dbReference>
<comment type="caution">
    <text evidence="3">The sequence shown here is derived from an EMBL/GenBank/DDBJ whole genome shotgun (WGS) entry which is preliminary data.</text>
</comment>
<keyword evidence="2" id="KW-0808">Transferase</keyword>
<dbReference type="PANTHER" id="PTHR30160:SF1">
    <property type="entry name" value="LIPOPOLYSACCHARIDE 1,2-N-ACETYLGLUCOSAMINETRANSFERASE-RELATED"/>
    <property type="match status" value="1"/>
</dbReference>
<reference evidence="3" key="1">
    <citation type="submission" date="2021-11" db="EMBL/GenBank/DDBJ databases">
        <title>Description of a new species Pelosinus isolated from the bottom sediments of Lake Baikal.</title>
        <authorList>
            <person name="Zakharyuk A."/>
        </authorList>
    </citation>
    <scope>NUCLEOTIDE SEQUENCE</scope>
    <source>
        <strain evidence="3">Bkl1</strain>
    </source>
</reference>
<dbReference type="InterPro" id="IPR051199">
    <property type="entry name" value="LPS_LOS_Heptosyltrfase"/>
</dbReference>
<dbReference type="SUPFAM" id="SSF53756">
    <property type="entry name" value="UDP-Glycosyltransferase/glycogen phosphorylase"/>
    <property type="match status" value="1"/>
</dbReference>
<dbReference type="PANTHER" id="PTHR30160">
    <property type="entry name" value="TETRAACYLDISACCHARIDE 4'-KINASE-RELATED"/>
    <property type="match status" value="1"/>
</dbReference>
<evidence type="ECO:0000313" key="4">
    <source>
        <dbReference type="Proteomes" id="UP001165492"/>
    </source>
</evidence>
<name>A0ABS8HTI5_9FIRM</name>
<dbReference type="RefSeq" id="WP_229535132.1">
    <property type="nucleotide sequence ID" value="NZ_JAJHJB010000013.1"/>
</dbReference>
<organism evidence="3 4">
    <name type="scientific">Pelosinus baikalensis</name>
    <dbReference type="NCBI Taxonomy" id="2892015"/>
    <lineage>
        <taxon>Bacteria</taxon>
        <taxon>Bacillati</taxon>
        <taxon>Bacillota</taxon>
        <taxon>Negativicutes</taxon>
        <taxon>Selenomonadales</taxon>
        <taxon>Sporomusaceae</taxon>
        <taxon>Pelosinus</taxon>
    </lineage>
</organism>
<evidence type="ECO:0000313" key="3">
    <source>
        <dbReference type="EMBL" id="MCC5465926.1"/>
    </source>
</evidence>
<proteinExistence type="predicted"/>